<dbReference type="PANTHER" id="PTHR46112">
    <property type="entry name" value="AMINOPEPTIDASE"/>
    <property type="match status" value="1"/>
</dbReference>
<reference evidence="2" key="1">
    <citation type="journal article" date="2022" name="Nat. Microbiol.">
        <title>Unique mobile elements and scalable gene flow at the prokaryote-eukaryote boundary revealed by circularized Asgard archaea genomes.</title>
        <authorList>
            <person name="Wu F."/>
            <person name="Speth D.R."/>
            <person name="Philosof A."/>
            <person name="Cremiere A."/>
            <person name="Narayanan A."/>
            <person name="Barco R.A."/>
            <person name="Connon S.A."/>
            <person name="Amend J.P."/>
            <person name="Antoshechkin I.A."/>
            <person name="Orphan V.J."/>
        </authorList>
    </citation>
    <scope>NUCLEOTIDE SEQUENCE</scope>
    <source>
        <strain evidence="2">PM71</strain>
    </source>
</reference>
<dbReference type="Proteomes" id="UP001201020">
    <property type="component" value="Chromosome"/>
</dbReference>
<dbReference type="Gene3D" id="3.90.230.10">
    <property type="entry name" value="Creatinase/methionine aminopeptidase superfamily"/>
    <property type="match status" value="1"/>
</dbReference>
<dbReference type="PANTHER" id="PTHR46112:SF8">
    <property type="entry name" value="CYTOPLASMIC PEPTIDASE PEPQ-RELATED"/>
    <property type="match status" value="1"/>
</dbReference>
<protein>
    <submittedName>
        <fullName evidence="2">Xaa-Pro peptidase family protein</fullName>
    </submittedName>
</protein>
<dbReference type="Pfam" id="PF00557">
    <property type="entry name" value="Peptidase_M24"/>
    <property type="match status" value="1"/>
</dbReference>
<dbReference type="SUPFAM" id="SSF55920">
    <property type="entry name" value="Creatinase/aminopeptidase"/>
    <property type="match status" value="1"/>
</dbReference>
<dbReference type="InterPro" id="IPR000994">
    <property type="entry name" value="Pept_M24"/>
</dbReference>
<organism evidence="2">
    <name type="scientific">Candidatus Heimdallarchaeum aukensis</name>
    <dbReference type="NCBI Taxonomy" id="2876573"/>
    <lineage>
        <taxon>Archaea</taxon>
        <taxon>Promethearchaeati</taxon>
        <taxon>Candidatus Heimdallarchaeota</taxon>
        <taxon>Candidatus Heimdallarchaeia (ex Rinke et al. 2021) (nom. nud.)</taxon>
        <taxon>Candidatus Heimdallarchaeales</taxon>
        <taxon>Candidatus Heimdallarchaeaceae</taxon>
        <taxon>Candidatus Heimdallarchaeum</taxon>
    </lineage>
</organism>
<dbReference type="SUPFAM" id="SSF53092">
    <property type="entry name" value="Creatinase/prolidase N-terminal domain"/>
    <property type="match status" value="1"/>
</dbReference>
<gene>
    <name evidence="2" type="ORF">K9W45_08195</name>
</gene>
<feature type="domain" description="Peptidase M24" evidence="1">
    <location>
        <begin position="160"/>
        <end position="375"/>
    </location>
</feature>
<sequence>MCLIKEKVNQAIAILQELDIDMWLTYVRKTSEIHDPSLFFLTDSTWLTWQTCFILTKEGKKIVIVGRYDAPNIEKQEIYDEIILYDLGIKDGLLNILGRYKPKTIAINYSEDNVAADGLTYGLFLKLRKILEDTPYKDRLVSSEKILSALRGRKTPEEVERIKQAIKISEIGHELLKDSIQLGMTETDLANILKANNERFGVKYAYPPLINVGPETVIGHGDPSSKISVKRGYLVNVDYGVIYGGYASDIQRLTYVLGDNENSVPDEVEKAFNTCKNAITEAASKIRPGVKGCEIDKIAREYIISAGYSEFMHALGHQVGINVHDGGCLIGPRWEKYGQAPELKIEENNIFTLELHVYLQRYGYCSIEEMIRVTENGCIFLTNRQTEPWVVKL</sequence>
<evidence type="ECO:0000313" key="2">
    <source>
        <dbReference type="EMBL" id="UJG39835.1"/>
    </source>
</evidence>
<evidence type="ECO:0000259" key="1">
    <source>
        <dbReference type="Pfam" id="PF00557"/>
    </source>
</evidence>
<name>A0A9Y1FJX7_9ARCH</name>
<dbReference type="AlphaFoldDB" id="A0A9Y1FJX7"/>
<proteinExistence type="predicted"/>
<dbReference type="EMBL" id="CP084166">
    <property type="protein sequence ID" value="UJG39835.1"/>
    <property type="molecule type" value="Genomic_DNA"/>
</dbReference>
<dbReference type="InterPro" id="IPR029149">
    <property type="entry name" value="Creatin/AminoP/Spt16_N"/>
</dbReference>
<dbReference type="InterPro" id="IPR050659">
    <property type="entry name" value="Peptidase_M24B"/>
</dbReference>
<dbReference type="InterPro" id="IPR036005">
    <property type="entry name" value="Creatinase/aminopeptidase-like"/>
</dbReference>
<accession>A0A9Y1FJX7</accession>